<dbReference type="InterPro" id="IPR011335">
    <property type="entry name" value="Restrct_endonuc-II-like"/>
</dbReference>
<dbReference type="Proteomes" id="UP000812267">
    <property type="component" value="Unassembled WGS sequence"/>
</dbReference>
<dbReference type="SUPFAM" id="SSF52980">
    <property type="entry name" value="Restriction endonuclease-like"/>
    <property type="match status" value="1"/>
</dbReference>
<name>A0ABS6DSX8_9MOLU</name>
<accession>A0ABS6DSX8</accession>
<comment type="caution">
    <text evidence="1">The sequence shown here is derived from an EMBL/GenBank/DDBJ whole genome shotgun (WGS) entry which is preliminary data.</text>
</comment>
<proteinExistence type="predicted"/>
<organism evidence="1 2">
    <name type="scientific">Mycoplasma zalophidermidis</name>
    <dbReference type="NCBI Taxonomy" id="398174"/>
    <lineage>
        <taxon>Bacteria</taxon>
        <taxon>Bacillati</taxon>
        <taxon>Mycoplasmatota</taxon>
        <taxon>Mollicutes</taxon>
        <taxon>Mycoplasmataceae</taxon>
        <taxon>Mycoplasma</taxon>
    </lineage>
</organism>
<protein>
    <submittedName>
        <fullName evidence="1">Uncharacterized protein</fullName>
    </submittedName>
</protein>
<reference evidence="1" key="1">
    <citation type="submission" date="2021-06" db="EMBL/GenBank/DDBJ databases">
        <title>Novel Mycoplasma species detected in California sea lions (Zalophus californianus) from the USA.</title>
        <authorList>
            <person name="Volokhov D.V."/>
            <person name="Furtak V.A."/>
            <person name="Zagorodnyaya T.A."/>
        </authorList>
    </citation>
    <scope>NUCLEOTIDE SEQUENCE [LARGE SCALE GENOMIC DNA]</scope>
    <source>
        <strain evidence="1">CSL 4779</strain>
    </source>
</reference>
<dbReference type="EMBL" id="JAHMHK010000025">
    <property type="protein sequence ID" value="MBU4693974.1"/>
    <property type="molecule type" value="Genomic_DNA"/>
</dbReference>
<dbReference type="RefSeq" id="WP_373422578.1">
    <property type="nucleotide sequence ID" value="NZ_JAHMHK010000025.1"/>
</dbReference>
<feature type="non-terminal residue" evidence="1">
    <location>
        <position position="128"/>
    </location>
</feature>
<evidence type="ECO:0000313" key="2">
    <source>
        <dbReference type="Proteomes" id="UP000812267"/>
    </source>
</evidence>
<evidence type="ECO:0000313" key="1">
    <source>
        <dbReference type="EMBL" id="MBU4693974.1"/>
    </source>
</evidence>
<feature type="non-terminal residue" evidence="1">
    <location>
        <position position="1"/>
    </location>
</feature>
<keyword evidence="2" id="KW-1185">Reference proteome</keyword>
<gene>
    <name evidence="1" type="ORF">KQ878_03735</name>
</gene>
<sequence length="128" mass="14911">GVNYEYYSKDYDIKNSFPDIVIKYGKHQIIIEVKDATKDYDKEKTKKIIEAYRSYIDDQMDNSFVLLPLTLLVCKVKKEDSQNKKSGKMEITFEGASTNELFNDKINDGTFDKKGHAIENLFKDMFDV</sequence>